<comment type="caution">
    <text evidence="3">The sequence shown here is derived from an EMBL/GenBank/DDBJ whole genome shotgun (WGS) entry which is preliminary data.</text>
</comment>
<dbReference type="RefSeq" id="WP_009132071.1">
    <property type="nucleotide sequence ID" value="NZ_CABKRN010000005.1"/>
</dbReference>
<sequence>MRQRFLIILTAIVLLPIRVAAADTLTVEQKLLSEYSRTAVFRNQVWQNAAIRFEQRPFSLTSVNVKGLYEQRGDAALAQEGNGRKDFSAEVNSFVVLNPRNRLFGQASYRNGRREDVVWNENSDYSLLYPYVVGDSIGGFMKEEEYKFSGGYAYRFGEWTAGAELGYRAVIAYRDKDPRPRNIISDLQASLALARNLSGKYNLGLAVQARKYNQKSEITFLADKGSTSVYQMLGLGMDYVRFAGTQTSTRYTGEGIGGSIDLLPVSNDGENNGFSASLRADYFHLTKELSSTNYTPINEIKNVDVSLETAWTRRNREWEYGVYLLAALQQRTGVENIFGEPSGTIYPQISSVDQFKNTTQKAGLKGMIGQTLTASRHWGWTLLPTAGYWQTKPEYKGNGRYVEIASASGGLEAQSLWKVSKMLLSASIAGGYTSNVKSEYSLTGLSSKESVGSTLLSNIDYLSDDHASVAIKLRGDYILSDRYAVFLSANWLHQEYKKCGGADRIEVSLGVTF</sequence>
<reference evidence="3 4" key="1">
    <citation type="submission" date="2018-08" db="EMBL/GenBank/DDBJ databases">
        <title>A genome reference for cultivated species of the human gut microbiota.</title>
        <authorList>
            <person name="Zou Y."/>
            <person name="Xue W."/>
            <person name="Luo G."/>
        </authorList>
    </citation>
    <scope>NUCLEOTIDE SEQUENCE [LARGE SCALE GENOMIC DNA]</scope>
    <source>
        <strain evidence="3 4">OM05-15BH</strain>
    </source>
</reference>
<evidence type="ECO:0000259" key="2">
    <source>
        <dbReference type="Pfam" id="PF21012"/>
    </source>
</evidence>
<protein>
    <recommendedName>
        <fullName evidence="2">DUF6850 domain-containing protein</fullName>
    </recommendedName>
</protein>
<evidence type="ECO:0000256" key="1">
    <source>
        <dbReference type="SAM" id="SignalP"/>
    </source>
</evidence>
<feature type="domain" description="DUF6850" evidence="2">
    <location>
        <begin position="55"/>
        <end position="513"/>
    </location>
</feature>
<dbReference type="Pfam" id="PF21012">
    <property type="entry name" value="DUF6850"/>
    <property type="match status" value="1"/>
</dbReference>
<organism evidence="3 4">
    <name type="scientific">Bacteroides oleiciplenus</name>
    <dbReference type="NCBI Taxonomy" id="626931"/>
    <lineage>
        <taxon>Bacteria</taxon>
        <taxon>Pseudomonadati</taxon>
        <taxon>Bacteroidota</taxon>
        <taxon>Bacteroidia</taxon>
        <taxon>Bacteroidales</taxon>
        <taxon>Bacteroidaceae</taxon>
        <taxon>Bacteroides</taxon>
    </lineage>
</organism>
<dbReference type="InterPro" id="IPR049236">
    <property type="entry name" value="DUF6850"/>
</dbReference>
<dbReference type="EMBL" id="QSUL01000008">
    <property type="protein sequence ID" value="RGN34734.1"/>
    <property type="molecule type" value="Genomic_DNA"/>
</dbReference>
<keyword evidence="1" id="KW-0732">Signal</keyword>
<feature type="chain" id="PRO_5017579390" description="DUF6850 domain-containing protein" evidence="1">
    <location>
        <begin position="22"/>
        <end position="513"/>
    </location>
</feature>
<feature type="signal peptide" evidence="1">
    <location>
        <begin position="1"/>
        <end position="21"/>
    </location>
</feature>
<gene>
    <name evidence="3" type="ORF">DXB65_13555</name>
</gene>
<dbReference type="AlphaFoldDB" id="A0A3E5BAW7"/>
<proteinExistence type="predicted"/>
<name>A0A3E5BAW7_9BACE</name>
<accession>A0A3E5BAW7</accession>
<evidence type="ECO:0000313" key="4">
    <source>
        <dbReference type="Proteomes" id="UP000260983"/>
    </source>
</evidence>
<evidence type="ECO:0000313" key="3">
    <source>
        <dbReference type="EMBL" id="RGN34734.1"/>
    </source>
</evidence>
<dbReference type="Proteomes" id="UP000260983">
    <property type="component" value="Unassembled WGS sequence"/>
</dbReference>